<dbReference type="EMBL" id="NVSR01000053">
    <property type="protein sequence ID" value="PCI27645.1"/>
    <property type="molecule type" value="Genomic_DNA"/>
</dbReference>
<dbReference type="PROSITE" id="PS50293">
    <property type="entry name" value="TPR_REGION"/>
    <property type="match status" value="1"/>
</dbReference>
<keyword evidence="4" id="KW-0472">Membrane</keyword>
<accession>A0A2A4T3B2</accession>
<sequence length="166" mass="19328">MGKATGKFNQFFKGYSGLTLQILAPFSFQDLLMKNNKRKQKSWVSYFILLFFFSACGPTEKQIQVGALDHFRRGNQHQENLGYTAALQEYKIAINQDPSQSVFYYNQGLAYQSLYLYERAIASYNQALKLDPQLKEAWFNLSLALDKINEVERAFLAYERYQKLSQ</sequence>
<evidence type="ECO:0000256" key="2">
    <source>
        <dbReference type="ARBA" id="ARBA00022803"/>
    </source>
</evidence>
<dbReference type="PANTHER" id="PTHR45831">
    <property type="entry name" value="LD24721P"/>
    <property type="match status" value="1"/>
</dbReference>
<dbReference type="PROSITE" id="PS50005">
    <property type="entry name" value="TPR"/>
    <property type="match status" value="1"/>
</dbReference>
<name>A0A2A4T3B2_9DELT</name>
<dbReference type="GO" id="GO:0006620">
    <property type="term" value="P:post-translational protein targeting to endoplasmic reticulum membrane"/>
    <property type="evidence" value="ECO:0007669"/>
    <property type="project" value="TreeGrafter"/>
</dbReference>
<dbReference type="SUPFAM" id="SSF48452">
    <property type="entry name" value="TPR-like"/>
    <property type="match status" value="1"/>
</dbReference>
<gene>
    <name evidence="5" type="ORF">COB67_08040</name>
</gene>
<dbReference type="Pfam" id="PF13414">
    <property type="entry name" value="TPR_11"/>
    <property type="match status" value="1"/>
</dbReference>
<dbReference type="Proteomes" id="UP000218113">
    <property type="component" value="Unassembled WGS sequence"/>
</dbReference>
<evidence type="ECO:0000256" key="4">
    <source>
        <dbReference type="SAM" id="Phobius"/>
    </source>
</evidence>
<organism evidence="5 6">
    <name type="scientific">SAR324 cluster bacterium</name>
    <dbReference type="NCBI Taxonomy" id="2024889"/>
    <lineage>
        <taxon>Bacteria</taxon>
        <taxon>Deltaproteobacteria</taxon>
        <taxon>SAR324 cluster</taxon>
    </lineage>
</organism>
<evidence type="ECO:0000256" key="3">
    <source>
        <dbReference type="PROSITE-ProRule" id="PRU00339"/>
    </source>
</evidence>
<dbReference type="InterPro" id="IPR047150">
    <property type="entry name" value="SGT"/>
</dbReference>
<dbReference type="PANTHER" id="PTHR45831:SF5">
    <property type="entry name" value="STI1 DOMAIN-CONTAINING PROTEIN"/>
    <property type="match status" value="1"/>
</dbReference>
<proteinExistence type="predicted"/>
<dbReference type="GO" id="GO:0072380">
    <property type="term" value="C:TRC complex"/>
    <property type="evidence" value="ECO:0007669"/>
    <property type="project" value="TreeGrafter"/>
</dbReference>
<dbReference type="SMART" id="SM00028">
    <property type="entry name" value="TPR"/>
    <property type="match status" value="2"/>
</dbReference>
<dbReference type="GO" id="GO:0016020">
    <property type="term" value="C:membrane"/>
    <property type="evidence" value="ECO:0007669"/>
    <property type="project" value="TreeGrafter"/>
</dbReference>
<reference evidence="6" key="1">
    <citation type="submission" date="2017-08" db="EMBL/GenBank/DDBJ databases">
        <title>A dynamic microbial community with high functional redundancy inhabits the cold, oxic subseafloor aquifer.</title>
        <authorList>
            <person name="Tully B.J."/>
            <person name="Wheat C.G."/>
            <person name="Glazer B.T."/>
            <person name="Huber J.A."/>
        </authorList>
    </citation>
    <scope>NUCLEOTIDE SEQUENCE [LARGE SCALE GENOMIC DNA]</scope>
</reference>
<dbReference type="InterPro" id="IPR011990">
    <property type="entry name" value="TPR-like_helical_dom_sf"/>
</dbReference>
<dbReference type="InterPro" id="IPR019734">
    <property type="entry name" value="TPR_rpt"/>
</dbReference>
<evidence type="ECO:0000313" key="5">
    <source>
        <dbReference type="EMBL" id="PCI27645.1"/>
    </source>
</evidence>
<dbReference type="Gene3D" id="1.25.40.10">
    <property type="entry name" value="Tetratricopeptide repeat domain"/>
    <property type="match status" value="1"/>
</dbReference>
<keyword evidence="2 3" id="KW-0802">TPR repeat</keyword>
<protein>
    <submittedName>
        <fullName evidence="5">Uncharacterized protein</fullName>
    </submittedName>
</protein>
<dbReference type="AlphaFoldDB" id="A0A2A4T3B2"/>
<keyword evidence="1" id="KW-0677">Repeat</keyword>
<evidence type="ECO:0000313" key="6">
    <source>
        <dbReference type="Proteomes" id="UP000218113"/>
    </source>
</evidence>
<keyword evidence="4" id="KW-0812">Transmembrane</keyword>
<evidence type="ECO:0000256" key="1">
    <source>
        <dbReference type="ARBA" id="ARBA00022737"/>
    </source>
</evidence>
<feature type="repeat" description="TPR" evidence="3">
    <location>
        <begin position="101"/>
        <end position="134"/>
    </location>
</feature>
<comment type="caution">
    <text evidence="5">The sequence shown here is derived from an EMBL/GenBank/DDBJ whole genome shotgun (WGS) entry which is preliminary data.</text>
</comment>
<feature type="transmembrane region" description="Helical" evidence="4">
    <location>
        <begin position="43"/>
        <end position="60"/>
    </location>
</feature>
<keyword evidence="4" id="KW-1133">Transmembrane helix</keyword>
<dbReference type="GO" id="GO:0060090">
    <property type="term" value="F:molecular adaptor activity"/>
    <property type="evidence" value="ECO:0007669"/>
    <property type="project" value="TreeGrafter"/>
</dbReference>